<dbReference type="AlphaFoldDB" id="A0A7R9LE23"/>
<dbReference type="EMBL" id="CAJPVJ010000520">
    <property type="protein sequence ID" value="CAG2162732.1"/>
    <property type="molecule type" value="Genomic_DNA"/>
</dbReference>
<dbReference type="FunFam" id="3.30.160.60:FF:000446">
    <property type="entry name" value="Zinc finger protein"/>
    <property type="match status" value="1"/>
</dbReference>
<evidence type="ECO:0000256" key="1">
    <source>
        <dbReference type="ARBA" id="ARBA00022723"/>
    </source>
</evidence>
<dbReference type="GO" id="GO:0000981">
    <property type="term" value="F:DNA-binding transcription factor activity, RNA polymerase II-specific"/>
    <property type="evidence" value="ECO:0007669"/>
    <property type="project" value="TreeGrafter"/>
</dbReference>
<dbReference type="Gene3D" id="3.30.160.60">
    <property type="entry name" value="Classic Zinc Finger"/>
    <property type="match status" value="4"/>
</dbReference>
<evidence type="ECO:0000259" key="6">
    <source>
        <dbReference type="PROSITE" id="PS50157"/>
    </source>
</evidence>
<evidence type="ECO:0000256" key="5">
    <source>
        <dbReference type="PROSITE-ProRule" id="PRU00042"/>
    </source>
</evidence>
<name>A0A7R9LE23_9ACAR</name>
<accession>A0A7R9LE23</accession>
<feature type="domain" description="C2H2-type" evidence="6">
    <location>
        <begin position="487"/>
        <end position="514"/>
    </location>
</feature>
<dbReference type="Pfam" id="PF00096">
    <property type="entry name" value="zf-C2H2"/>
    <property type="match status" value="4"/>
</dbReference>
<dbReference type="GO" id="GO:0005667">
    <property type="term" value="C:transcription regulator complex"/>
    <property type="evidence" value="ECO:0007669"/>
    <property type="project" value="TreeGrafter"/>
</dbReference>
<dbReference type="PROSITE" id="PS50157">
    <property type="entry name" value="ZINC_FINGER_C2H2_2"/>
    <property type="match status" value="5"/>
</dbReference>
<evidence type="ECO:0000256" key="4">
    <source>
        <dbReference type="ARBA" id="ARBA00022833"/>
    </source>
</evidence>
<dbReference type="SUPFAM" id="SSF57667">
    <property type="entry name" value="beta-beta-alpha zinc fingers"/>
    <property type="match status" value="3"/>
</dbReference>
<feature type="domain" description="C2H2-type" evidence="6">
    <location>
        <begin position="427"/>
        <end position="454"/>
    </location>
</feature>
<evidence type="ECO:0000313" key="7">
    <source>
        <dbReference type="EMBL" id="CAD7639994.1"/>
    </source>
</evidence>
<feature type="domain" description="C2H2-type" evidence="6">
    <location>
        <begin position="544"/>
        <end position="569"/>
    </location>
</feature>
<keyword evidence="2" id="KW-0677">Repeat</keyword>
<dbReference type="PANTHER" id="PTHR14003">
    <property type="entry name" value="TRANSCRIPTIONAL REPRESSOR PROTEIN YY"/>
    <property type="match status" value="1"/>
</dbReference>
<dbReference type="PANTHER" id="PTHR14003:SF19">
    <property type="entry name" value="YY2 TRANSCRIPTION FACTOR"/>
    <property type="match status" value="1"/>
</dbReference>
<sequence length="582" mass="64778">MDSKKAKAITIGDQLNKSVKTTPVLILPNHSFTKQMSDISNASQYSQLDNSSHSGVTCVPKLSVHYIVSLNNEPPIISSGKHLDNENSNHIKTETIDGERKCLISLPLESCHNDCDSNTLKANHSMTNQRLLISPTDFLTLTEDGITHKNSAVRKDVNLSASSLEIIRRNTVDTNFAICLDRYCESPLLLEAHKDSQLICDDEISCNGRNSRLSESPEDMTTDELFANTFGTDQSTSLREVVTPIEVESARNTPIPLHKEIIVSNKSKTNIESNILCEDIKPSIETIEAKPVLTTLDAMESSANNCSSQTQTDSSFSMISSQSDINVSTSQSLSLTTLDIKVLPTGMLAKDSILLANLAAALPSSLTSRQIALQVIREDGTSLVLPLNTKHENNDVLSTKEGPSDLGVSSSLVLAEVVSPNESIRPFKCELCNSTFTRLGNYTRHKKIHSYPSKEDQRFRCDICSKSFIQRCDLARHLHIHRGTEPHRCSQCGKGYIRHSDLVTHQRFHNKEKIFSCPHCSKGFCQRGDLNRHLRSIHLQLKPILCSYSNCQKKFAKQETLLRHINSSHRDLIEDATDPQFK</sequence>
<dbReference type="GO" id="GO:0000785">
    <property type="term" value="C:chromatin"/>
    <property type="evidence" value="ECO:0007669"/>
    <property type="project" value="TreeGrafter"/>
</dbReference>
<dbReference type="OrthoDB" id="6503033at2759"/>
<dbReference type="GO" id="GO:0031519">
    <property type="term" value="C:PcG protein complex"/>
    <property type="evidence" value="ECO:0007669"/>
    <property type="project" value="TreeGrafter"/>
</dbReference>
<organism evidence="7">
    <name type="scientific">Oppiella nova</name>
    <dbReference type="NCBI Taxonomy" id="334625"/>
    <lineage>
        <taxon>Eukaryota</taxon>
        <taxon>Metazoa</taxon>
        <taxon>Ecdysozoa</taxon>
        <taxon>Arthropoda</taxon>
        <taxon>Chelicerata</taxon>
        <taxon>Arachnida</taxon>
        <taxon>Acari</taxon>
        <taxon>Acariformes</taxon>
        <taxon>Sarcoptiformes</taxon>
        <taxon>Oribatida</taxon>
        <taxon>Brachypylina</taxon>
        <taxon>Oppioidea</taxon>
        <taxon>Oppiidae</taxon>
        <taxon>Oppiella</taxon>
    </lineage>
</organism>
<keyword evidence="4" id="KW-0862">Zinc</keyword>
<keyword evidence="8" id="KW-1185">Reference proteome</keyword>
<dbReference type="InterPro" id="IPR036236">
    <property type="entry name" value="Znf_C2H2_sf"/>
</dbReference>
<keyword evidence="3 5" id="KW-0863">Zinc-finger</keyword>
<feature type="domain" description="C2H2-type" evidence="6">
    <location>
        <begin position="515"/>
        <end position="543"/>
    </location>
</feature>
<dbReference type="FunFam" id="3.30.160.60:FF:000100">
    <property type="entry name" value="Zinc finger 45-like"/>
    <property type="match status" value="1"/>
</dbReference>
<evidence type="ECO:0000256" key="3">
    <source>
        <dbReference type="ARBA" id="ARBA00022771"/>
    </source>
</evidence>
<dbReference type="InterPro" id="IPR013087">
    <property type="entry name" value="Znf_C2H2_type"/>
</dbReference>
<dbReference type="Proteomes" id="UP000728032">
    <property type="component" value="Unassembled WGS sequence"/>
</dbReference>
<dbReference type="GO" id="GO:0008270">
    <property type="term" value="F:zinc ion binding"/>
    <property type="evidence" value="ECO:0007669"/>
    <property type="project" value="UniProtKB-KW"/>
</dbReference>
<dbReference type="FunFam" id="3.30.160.60:FF:000340">
    <property type="entry name" value="zinc finger protein 473 isoform X1"/>
    <property type="match status" value="1"/>
</dbReference>
<evidence type="ECO:0000256" key="2">
    <source>
        <dbReference type="ARBA" id="ARBA00022737"/>
    </source>
</evidence>
<reference evidence="7" key="1">
    <citation type="submission" date="2020-11" db="EMBL/GenBank/DDBJ databases">
        <authorList>
            <person name="Tran Van P."/>
        </authorList>
    </citation>
    <scope>NUCLEOTIDE SEQUENCE</scope>
</reference>
<proteinExistence type="predicted"/>
<feature type="domain" description="C2H2-type" evidence="6">
    <location>
        <begin position="459"/>
        <end position="486"/>
    </location>
</feature>
<keyword evidence="1" id="KW-0479">Metal-binding</keyword>
<protein>
    <recommendedName>
        <fullName evidence="6">C2H2-type domain-containing protein</fullName>
    </recommendedName>
</protein>
<gene>
    <name evidence="7" type="ORF">ONB1V03_LOCUS2322</name>
</gene>
<dbReference type="PROSITE" id="PS00028">
    <property type="entry name" value="ZINC_FINGER_C2H2_1"/>
    <property type="match status" value="5"/>
</dbReference>
<evidence type="ECO:0000313" key="8">
    <source>
        <dbReference type="Proteomes" id="UP000728032"/>
    </source>
</evidence>
<dbReference type="GO" id="GO:0000978">
    <property type="term" value="F:RNA polymerase II cis-regulatory region sequence-specific DNA binding"/>
    <property type="evidence" value="ECO:0007669"/>
    <property type="project" value="TreeGrafter"/>
</dbReference>
<dbReference type="EMBL" id="OC915345">
    <property type="protein sequence ID" value="CAD7639994.1"/>
    <property type="molecule type" value="Genomic_DNA"/>
</dbReference>
<dbReference type="SMART" id="SM00355">
    <property type="entry name" value="ZnF_C2H2"/>
    <property type="match status" value="5"/>
</dbReference>